<keyword evidence="3" id="KW-1185">Reference proteome</keyword>
<dbReference type="AlphaFoldDB" id="A0A0E0AI78"/>
<dbReference type="Proteomes" id="UP000026961">
    <property type="component" value="Chromosome 7"/>
</dbReference>
<organism evidence="2">
    <name type="scientific">Oryza glumipatula</name>
    <dbReference type="NCBI Taxonomy" id="40148"/>
    <lineage>
        <taxon>Eukaryota</taxon>
        <taxon>Viridiplantae</taxon>
        <taxon>Streptophyta</taxon>
        <taxon>Embryophyta</taxon>
        <taxon>Tracheophyta</taxon>
        <taxon>Spermatophyta</taxon>
        <taxon>Magnoliopsida</taxon>
        <taxon>Liliopsida</taxon>
        <taxon>Poales</taxon>
        <taxon>Poaceae</taxon>
        <taxon>BOP clade</taxon>
        <taxon>Oryzoideae</taxon>
        <taxon>Oryzeae</taxon>
        <taxon>Oryzinae</taxon>
        <taxon>Oryza</taxon>
    </lineage>
</organism>
<evidence type="ECO:0000313" key="2">
    <source>
        <dbReference type="EnsemblPlants" id="OGLUM07G09530.1"/>
    </source>
</evidence>
<reference evidence="2" key="1">
    <citation type="submission" date="2015-04" db="UniProtKB">
        <authorList>
            <consortium name="EnsemblPlants"/>
        </authorList>
    </citation>
    <scope>IDENTIFICATION</scope>
</reference>
<dbReference type="Gramene" id="OGLUM07G09530.1">
    <property type="protein sequence ID" value="OGLUM07G09530.1"/>
    <property type="gene ID" value="OGLUM07G09530"/>
</dbReference>
<name>A0A0E0AI78_9ORYZ</name>
<feature type="region of interest" description="Disordered" evidence="1">
    <location>
        <begin position="1"/>
        <end position="99"/>
    </location>
</feature>
<evidence type="ECO:0000313" key="3">
    <source>
        <dbReference type="Proteomes" id="UP000026961"/>
    </source>
</evidence>
<feature type="compositionally biased region" description="Low complexity" evidence="1">
    <location>
        <begin position="141"/>
        <end position="154"/>
    </location>
</feature>
<protein>
    <submittedName>
        <fullName evidence="2">Uncharacterized protein</fullName>
    </submittedName>
</protein>
<feature type="compositionally biased region" description="Basic residues" evidence="1">
    <location>
        <begin position="61"/>
        <end position="74"/>
    </location>
</feature>
<evidence type="ECO:0000256" key="1">
    <source>
        <dbReference type="SAM" id="MobiDB-lite"/>
    </source>
</evidence>
<feature type="compositionally biased region" description="Basic and acidic residues" evidence="1">
    <location>
        <begin position="1"/>
        <end position="14"/>
    </location>
</feature>
<feature type="region of interest" description="Disordered" evidence="1">
    <location>
        <begin position="118"/>
        <end position="185"/>
    </location>
</feature>
<dbReference type="HOGENOM" id="CLU_1362299_0_0_1"/>
<dbReference type="EnsemblPlants" id="OGLUM07G09530.1">
    <property type="protein sequence ID" value="OGLUM07G09530.1"/>
    <property type="gene ID" value="OGLUM07G09530"/>
</dbReference>
<sequence length="201" mass="22199">MNPYLRKKEVHLPRYLDPPANHPPSPPRAAGASPSRTGAIENEKRGRARSRERSAREKPRQKSKRRRCGLRGGRRPTATGRAPVGVGLLKVGRSSRQGVGAGLGRAARCAAAQQRPATRCGRAVRRRGAEARRGGGRPGRGRQAQAQCRAQAFGSERLRARHRQGGEQSKKMDRKRKGKALASQKRFEEFLEPGLCKRNYS</sequence>
<reference evidence="2" key="2">
    <citation type="submission" date="2018-05" db="EMBL/GenBank/DDBJ databases">
        <title>OgluRS3 (Oryza glumaepatula Reference Sequence Version 3).</title>
        <authorList>
            <person name="Zhang J."/>
            <person name="Kudrna D."/>
            <person name="Lee S."/>
            <person name="Talag J."/>
            <person name="Welchert J."/>
            <person name="Wing R.A."/>
        </authorList>
    </citation>
    <scope>NUCLEOTIDE SEQUENCE [LARGE SCALE GENOMIC DNA]</scope>
</reference>
<accession>A0A0E0AI78</accession>
<proteinExistence type="predicted"/>
<feature type="compositionally biased region" description="Basic and acidic residues" evidence="1">
    <location>
        <begin position="41"/>
        <end position="60"/>
    </location>
</feature>